<feature type="transmembrane region" description="Helical" evidence="1">
    <location>
        <begin position="93"/>
        <end position="114"/>
    </location>
</feature>
<dbReference type="Proteomes" id="UP001497457">
    <property type="component" value="Chromosome 17b"/>
</dbReference>
<proteinExistence type="predicted"/>
<reference evidence="3" key="1">
    <citation type="submission" date="2024-06" db="EMBL/GenBank/DDBJ databases">
        <authorList>
            <person name="Ryan C."/>
        </authorList>
    </citation>
    <scope>NUCLEOTIDE SEQUENCE [LARGE SCALE GENOMIC DNA]</scope>
</reference>
<name>A0ABC8Z0M3_9POAL</name>
<protein>
    <recommendedName>
        <fullName evidence="4">Transmembrane protein</fullName>
    </recommendedName>
</protein>
<evidence type="ECO:0000313" key="2">
    <source>
        <dbReference type="EMBL" id="CAL4951730.1"/>
    </source>
</evidence>
<feature type="transmembrane region" description="Helical" evidence="1">
    <location>
        <begin position="126"/>
        <end position="148"/>
    </location>
</feature>
<keyword evidence="3" id="KW-1185">Reference proteome</keyword>
<evidence type="ECO:0000313" key="3">
    <source>
        <dbReference type="Proteomes" id="UP001497457"/>
    </source>
</evidence>
<organism evidence="2 3">
    <name type="scientific">Urochloa decumbens</name>
    <dbReference type="NCBI Taxonomy" id="240449"/>
    <lineage>
        <taxon>Eukaryota</taxon>
        <taxon>Viridiplantae</taxon>
        <taxon>Streptophyta</taxon>
        <taxon>Embryophyta</taxon>
        <taxon>Tracheophyta</taxon>
        <taxon>Spermatophyta</taxon>
        <taxon>Magnoliopsida</taxon>
        <taxon>Liliopsida</taxon>
        <taxon>Poales</taxon>
        <taxon>Poaceae</taxon>
        <taxon>PACMAD clade</taxon>
        <taxon>Panicoideae</taxon>
        <taxon>Panicodae</taxon>
        <taxon>Paniceae</taxon>
        <taxon>Melinidinae</taxon>
        <taxon>Urochloa</taxon>
    </lineage>
</organism>
<evidence type="ECO:0000256" key="1">
    <source>
        <dbReference type="SAM" id="Phobius"/>
    </source>
</evidence>
<feature type="transmembrane region" description="Helical" evidence="1">
    <location>
        <begin position="49"/>
        <end position="73"/>
    </location>
</feature>
<keyword evidence="1" id="KW-1133">Transmembrane helix</keyword>
<dbReference type="AlphaFoldDB" id="A0ABC8Z0M3"/>
<keyword evidence="1" id="KW-0812">Transmembrane</keyword>
<sequence>MAAEKIKMRRQLAAPLLPAVRVATKQQQARTFPPLPAVQLVSQWGLFNAVVFGGTFAFGFALFIINPCIPSWMLLLLGIDLTPDAAEDAKATAMAIVAFLCTVTLAAAATPALLLAAHHRQIRRALAYVVLAAAVAIHCIYVSVLDLYHVEYHVLIRIILSAVIFVFAAGDLLCFLALLVGTDE</sequence>
<gene>
    <name evidence="2" type="ORF">URODEC1_LOCUS39087</name>
</gene>
<feature type="transmembrane region" description="Helical" evidence="1">
    <location>
        <begin position="154"/>
        <end position="180"/>
    </location>
</feature>
<keyword evidence="1" id="KW-0472">Membrane</keyword>
<reference evidence="2 3" key="2">
    <citation type="submission" date="2024-10" db="EMBL/GenBank/DDBJ databases">
        <authorList>
            <person name="Ryan C."/>
        </authorList>
    </citation>
    <scope>NUCLEOTIDE SEQUENCE [LARGE SCALE GENOMIC DNA]</scope>
</reference>
<accession>A0ABC8Z0M3</accession>
<evidence type="ECO:0008006" key="4">
    <source>
        <dbReference type="Google" id="ProtNLM"/>
    </source>
</evidence>
<dbReference type="EMBL" id="OZ075127">
    <property type="protein sequence ID" value="CAL4951730.1"/>
    <property type="molecule type" value="Genomic_DNA"/>
</dbReference>